<reference evidence="2" key="2">
    <citation type="submission" date="2021-09" db="EMBL/GenBank/DDBJ databases">
        <authorList>
            <person name="Jia N."/>
            <person name="Wang J."/>
            <person name="Shi W."/>
            <person name="Du L."/>
            <person name="Sun Y."/>
            <person name="Zhan W."/>
            <person name="Jiang J."/>
            <person name="Wang Q."/>
            <person name="Zhang B."/>
            <person name="Ji P."/>
            <person name="Sakyi L.B."/>
            <person name="Cui X."/>
            <person name="Yuan T."/>
            <person name="Jiang B."/>
            <person name="Yang W."/>
            <person name="Lam T.T.-Y."/>
            <person name="Chang Q."/>
            <person name="Ding S."/>
            <person name="Wang X."/>
            <person name="Zhu J."/>
            <person name="Ruan X."/>
            <person name="Zhao L."/>
            <person name="Wei J."/>
            <person name="Que T."/>
            <person name="Du C."/>
            <person name="Cheng J."/>
            <person name="Dai P."/>
            <person name="Han X."/>
            <person name="Huang E."/>
            <person name="Gao Y."/>
            <person name="Liu J."/>
            <person name="Shao H."/>
            <person name="Ye R."/>
            <person name="Li L."/>
            <person name="Wei W."/>
            <person name="Wang X."/>
            <person name="Wang C."/>
            <person name="Huo Q."/>
            <person name="Li W."/>
            <person name="Guo W."/>
            <person name="Chen H."/>
            <person name="Chen S."/>
            <person name="Zhou L."/>
            <person name="Zhou L."/>
            <person name="Ni X."/>
            <person name="Tian J."/>
            <person name="Zhou Y."/>
            <person name="Sheng Y."/>
            <person name="Liu T."/>
            <person name="Pan Y."/>
            <person name="Xia L."/>
            <person name="Li J."/>
            <person name="Zhao F."/>
            <person name="Cao W."/>
        </authorList>
    </citation>
    <scope>NUCLEOTIDE SEQUENCE</scope>
    <source>
        <strain evidence="2">Rmic-2018</strain>
        <tissue evidence="2">Larvae</tissue>
    </source>
</reference>
<accession>A0A9J6F5A0</accession>
<name>A0A9J6F5A0_RHIMP</name>
<keyword evidence="3" id="KW-1185">Reference proteome</keyword>
<evidence type="ECO:0000313" key="3">
    <source>
        <dbReference type="Proteomes" id="UP000821866"/>
    </source>
</evidence>
<evidence type="ECO:0000256" key="1">
    <source>
        <dbReference type="SAM" id="MobiDB-lite"/>
    </source>
</evidence>
<feature type="compositionally biased region" description="Basic residues" evidence="1">
    <location>
        <begin position="13"/>
        <end position="30"/>
    </location>
</feature>
<comment type="caution">
    <text evidence="2">The sequence shown here is derived from an EMBL/GenBank/DDBJ whole genome shotgun (WGS) entry which is preliminary data.</text>
</comment>
<reference evidence="2" key="1">
    <citation type="journal article" date="2020" name="Cell">
        <title>Large-Scale Comparative Analyses of Tick Genomes Elucidate Their Genetic Diversity and Vector Capacities.</title>
        <authorList>
            <consortium name="Tick Genome and Microbiome Consortium (TIGMIC)"/>
            <person name="Jia N."/>
            <person name="Wang J."/>
            <person name="Shi W."/>
            <person name="Du L."/>
            <person name="Sun Y."/>
            <person name="Zhan W."/>
            <person name="Jiang J.F."/>
            <person name="Wang Q."/>
            <person name="Zhang B."/>
            <person name="Ji P."/>
            <person name="Bell-Sakyi L."/>
            <person name="Cui X.M."/>
            <person name="Yuan T.T."/>
            <person name="Jiang B.G."/>
            <person name="Yang W.F."/>
            <person name="Lam T.T."/>
            <person name="Chang Q.C."/>
            <person name="Ding S.J."/>
            <person name="Wang X.J."/>
            <person name="Zhu J.G."/>
            <person name="Ruan X.D."/>
            <person name="Zhao L."/>
            <person name="Wei J.T."/>
            <person name="Ye R.Z."/>
            <person name="Que T.C."/>
            <person name="Du C.H."/>
            <person name="Zhou Y.H."/>
            <person name="Cheng J.X."/>
            <person name="Dai P.F."/>
            <person name="Guo W.B."/>
            <person name="Han X.H."/>
            <person name="Huang E.J."/>
            <person name="Li L.F."/>
            <person name="Wei W."/>
            <person name="Gao Y.C."/>
            <person name="Liu J.Z."/>
            <person name="Shao H.Z."/>
            <person name="Wang X."/>
            <person name="Wang C.C."/>
            <person name="Yang T.C."/>
            <person name="Huo Q.B."/>
            <person name="Li W."/>
            <person name="Chen H.Y."/>
            <person name="Chen S.E."/>
            <person name="Zhou L.G."/>
            <person name="Ni X.B."/>
            <person name="Tian J.H."/>
            <person name="Sheng Y."/>
            <person name="Liu T."/>
            <person name="Pan Y.S."/>
            <person name="Xia L.Y."/>
            <person name="Li J."/>
            <person name="Zhao F."/>
            <person name="Cao W.C."/>
        </authorList>
    </citation>
    <scope>NUCLEOTIDE SEQUENCE</scope>
    <source>
        <strain evidence="2">Rmic-2018</strain>
    </source>
</reference>
<evidence type="ECO:0000313" key="2">
    <source>
        <dbReference type="EMBL" id="KAH8041671.1"/>
    </source>
</evidence>
<feature type="region of interest" description="Disordered" evidence="1">
    <location>
        <begin position="1"/>
        <end position="156"/>
    </location>
</feature>
<dbReference type="Proteomes" id="UP000821866">
    <property type="component" value="Chromosome 1"/>
</dbReference>
<organism evidence="2 3">
    <name type="scientific">Rhipicephalus microplus</name>
    <name type="common">Cattle tick</name>
    <name type="synonym">Boophilus microplus</name>
    <dbReference type="NCBI Taxonomy" id="6941"/>
    <lineage>
        <taxon>Eukaryota</taxon>
        <taxon>Metazoa</taxon>
        <taxon>Ecdysozoa</taxon>
        <taxon>Arthropoda</taxon>
        <taxon>Chelicerata</taxon>
        <taxon>Arachnida</taxon>
        <taxon>Acari</taxon>
        <taxon>Parasitiformes</taxon>
        <taxon>Ixodida</taxon>
        <taxon>Ixodoidea</taxon>
        <taxon>Ixodidae</taxon>
        <taxon>Rhipicephalinae</taxon>
        <taxon>Rhipicephalus</taxon>
        <taxon>Boophilus</taxon>
    </lineage>
</organism>
<feature type="compositionally biased region" description="Basic and acidic residues" evidence="1">
    <location>
        <begin position="98"/>
        <end position="109"/>
    </location>
</feature>
<gene>
    <name evidence="2" type="ORF">HPB51_017473</name>
</gene>
<dbReference type="AlphaFoldDB" id="A0A9J6F5A0"/>
<feature type="compositionally biased region" description="Basic and acidic residues" evidence="1">
    <location>
        <begin position="31"/>
        <end position="50"/>
    </location>
</feature>
<sequence length="240" mass="26757">MGKKIKQGEVGGLKKKKGMQQNHHGGRKRSKETAADRTHAHHGGERHSRGSSDGQAEPTLPFPVTSLGEEEHNSLLLPNARHQRRFRKSINLSPRHNARQESRTSERRLSGGRGEGAAHVTGRTLKERKKKKERKEGTRKVPKASRPCRGNELRPAGDGDAKGAVLGRGWVEGVMVLTHCSSLPAGLLQMPCARSFHERMPSLHRQVPHLYRTRDRVQFYTTVRDRAQARKNGNHGATLA</sequence>
<proteinExistence type="predicted"/>
<dbReference type="EMBL" id="JABSTU010000001">
    <property type="protein sequence ID" value="KAH8041671.1"/>
    <property type="molecule type" value="Genomic_DNA"/>
</dbReference>
<protein>
    <submittedName>
        <fullName evidence="2">Uncharacterized protein</fullName>
    </submittedName>
</protein>